<comment type="pathway">
    <text evidence="2 9">Amine and polyamine biosynthesis; ectoine biosynthesis; L-ectoine from L-aspartate 4-semialdehyde: step 2/3.</text>
</comment>
<name>A0A7I8DD05_9BACL</name>
<sequence>MHLTFRNMTEQDGADVWTIVKETGVLDVNSVYAYLMMGKYFPHTCVVAEYNGKICGFITAFLPPGKPDTIFVWQVGVANTQQGKGIGKSLLRFLMTRDVCRGVRFLETTISPSNRPSESLFRGFARDWKTGCRVTECFPVELFLDGAHEAEMLFRIGPFSQLNC</sequence>
<comment type="function">
    <text evidence="1 9">Catalyzes the acetylation of L-2,4-diaminobutyrate (DABA) to gamma-N-acetyl-alpha,gamma-diaminobutyric acid (ADABA) with acetyl coenzyme A.</text>
</comment>
<organism evidence="11 12">
    <name type="scientific">Effusibacillus dendaii</name>
    <dbReference type="NCBI Taxonomy" id="2743772"/>
    <lineage>
        <taxon>Bacteria</taxon>
        <taxon>Bacillati</taxon>
        <taxon>Bacillota</taxon>
        <taxon>Bacilli</taxon>
        <taxon>Bacillales</taxon>
        <taxon>Alicyclobacillaceae</taxon>
        <taxon>Effusibacillus</taxon>
    </lineage>
</organism>
<dbReference type="PROSITE" id="PS51186">
    <property type="entry name" value="GNAT"/>
    <property type="match status" value="1"/>
</dbReference>
<dbReference type="PIRSF" id="PIRSF037663">
    <property type="entry name" value="Acetyltransf_GNAT_prd"/>
    <property type="match status" value="1"/>
</dbReference>
<dbReference type="UniPathway" id="UPA00067">
    <property type="reaction ID" value="UER00122"/>
</dbReference>
<evidence type="ECO:0000259" key="10">
    <source>
        <dbReference type="PROSITE" id="PS51186"/>
    </source>
</evidence>
<evidence type="ECO:0000256" key="7">
    <source>
        <dbReference type="ARBA" id="ARBA00023315"/>
    </source>
</evidence>
<dbReference type="Proteomes" id="UP000593802">
    <property type="component" value="Chromosome"/>
</dbReference>
<dbReference type="InterPro" id="IPR000182">
    <property type="entry name" value="GNAT_dom"/>
</dbReference>
<comment type="catalytic activity">
    <reaction evidence="8 9">
        <text>L-2,4-diaminobutanoate + acetyl-CoA = (2S)-4-acetamido-2-aminobutanoate + CoA + H(+)</text>
        <dbReference type="Rhea" id="RHEA:16901"/>
        <dbReference type="ChEBI" id="CHEBI:15378"/>
        <dbReference type="ChEBI" id="CHEBI:57287"/>
        <dbReference type="ChEBI" id="CHEBI:57288"/>
        <dbReference type="ChEBI" id="CHEBI:58761"/>
        <dbReference type="ChEBI" id="CHEBI:58929"/>
        <dbReference type="EC" id="2.3.1.178"/>
    </reaction>
</comment>
<dbReference type="AlphaFoldDB" id="A0A7I8DD05"/>
<evidence type="ECO:0000256" key="5">
    <source>
        <dbReference type="ARBA" id="ARBA00017935"/>
    </source>
</evidence>
<dbReference type="InterPro" id="IPR012772">
    <property type="entry name" value="Ectoine_EctA"/>
</dbReference>
<proteinExistence type="inferred from homology"/>
<dbReference type="NCBIfam" id="TIGR02406">
    <property type="entry name" value="ectoine_EctA"/>
    <property type="match status" value="1"/>
</dbReference>
<dbReference type="Gene3D" id="3.40.630.30">
    <property type="match status" value="1"/>
</dbReference>
<keyword evidence="12" id="KW-1185">Reference proteome</keyword>
<comment type="similarity">
    <text evidence="3 9">Belongs to the acetyltransferase family. EctA subfamily.</text>
</comment>
<evidence type="ECO:0000256" key="2">
    <source>
        <dbReference type="ARBA" id="ARBA00004978"/>
    </source>
</evidence>
<dbReference type="GO" id="GO:0033816">
    <property type="term" value="F:diaminobutyrate acetyltransferase activity"/>
    <property type="evidence" value="ECO:0007669"/>
    <property type="project" value="UniProtKB-EC"/>
</dbReference>
<evidence type="ECO:0000256" key="3">
    <source>
        <dbReference type="ARBA" id="ARBA00010712"/>
    </source>
</evidence>
<dbReference type="InterPro" id="IPR016181">
    <property type="entry name" value="Acyl_CoA_acyltransferase"/>
</dbReference>
<dbReference type="InterPro" id="IPR017255">
    <property type="entry name" value="AcTrfase_GNAT_prd"/>
</dbReference>
<keyword evidence="6 9" id="KW-0808">Transferase</keyword>
<evidence type="ECO:0000313" key="11">
    <source>
        <dbReference type="EMBL" id="BCJ86706.1"/>
    </source>
</evidence>
<evidence type="ECO:0000256" key="4">
    <source>
        <dbReference type="ARBA" id="ARBA00012355"/>
    </source>
</evidence>
<dbReference type="CDD" id="cd04301">
    <property type="entry name" value="NAT_SF"/>
    <property type="match status" value="1"/>
</dbReference>
<feature type="domain" description="N-acetyltransferase" evidence="10">
    <location>
        <begin position="3"/>
        <end position="145"/>
    </location>
</feature>
<reference evidence="11 12" key="1">
    <citation type="submission" date="2020-08" db="EMBL/GenBank/DDBJ databases">
        <title>Complete Genome Sequence of Effusibacillus dendaii Strain skT53, Isolated from Farmland soil.</title>
        <authorList>
            <person name="Konishi T."/>
            <person name="Kawasaki H."/>
        </authorList>
    </citation>
    <scope>NUCLEOTIDE SEQUENCE [LARGE SCALE GENOMIC DNA]</scope>
    <source>
        <strain evidence="12">skT53</strain>
    </source>
</reference>
<dbReference type="RefSeq" id="WP_200760681.1">
    <property type="nucleotide sequence ID" value="NZ_AP023366.1"/>
</dbReference>
<evidence type="ECO:0000256" key="6">
    <source>
        <dbReference type="ARBA" id="ARBA00022679"/>
    </source>
</evidence>
<accession>A0A7I8DD05</accession>
<evidence type="ECO:0000313" key="12">
    <source>
        <dbReference type="Proteomes" id="UP000593802"/>
    </source>
</evidence>
<dbReference type="EC" id="2.3.1.178" evidence="4 9"/>
<dbReference type="GO" id="GO:0019491">
    <property type="term" value="P:ectoine biosynthetic process"/>
    <property type="evidence" value="ECO:0007669"/>
    <property type="project" value="UniProtKB-UniPathway"/>
</dbReference>
<protein>
    <recommendedName>
        <fullName evidence="5 9">L-2,4-diaminobutyric acid acetyltransferase</fullName>
        <shortName evidence="9">DABA acetyltransferase</shortName>
        <ecNumber evidence="4 9">2.3.1.178</ecNumber>
    </recommendedName>
</protein>
<gene>
    <name evidence="9 11" type="primary">ectA</name>
    <name evidence="11" type="ORF">skT53_16910</name>
</gene>
<keyword evidence="7 9" id="KW-0012">Acyltransferase</keyword>
<dbReference type="Pfam" id="PF00583">
    <property type="entry name" value="Acetyltransf_1"/>
    <property type="match status" value="1"/>
</dbReference>
<dbReference type="KEGG" id="eff:skT53_16910"/>
<evidence type="ECO:0000256" key="1">
    <source>
        <dbReference type="ARBA" id="ARBA00003741"/>
    </source>
</evidence>
<evidence type="ECO:0000256" key="9">
    <source>
        <dbReference type="RuleBase" id="RU365045"/>
    </source>
</evidence>
<evidence type="ECO:0000256" key="8">
    <source>
        <dbReference type="ARBA" id="ARBA00048924"/>
    </source>
</evidence>
<dbReference type="SUPFAM" id="SSF55729">
    <property type="entry name" value="Acyl-CoA N-acyltransferases (Nat)"/>
    <property type="match status" value="1"/>
</dbReference>
<dbReference type="EMBL" id="AP023366">
    <property type="protein sequence ID" value="BCJ86706.1"/>
    <property type="molecule type" value="Genomic_DNA"/>
</dbReference>